<dbReference type="Proteomes" id="UP000182977">
    <property type="component" value="Chromosome I"/>
</dbReference>
<keyword evidence="1" id="KW-0808">Transferase</keyword>
<dbReference type="AlphaFoldDB" id="A0A1H2H6A7"/>
<dbReference type="GO" id="GO:0003951">
    <property type="term" value="F:NAD+ kinase activity"/>
    <property type="evidence" value="ECO:0007669"/>
    <property type="project" value="TreeGrafter"/>
</dbReference>
<name>A0A1H2H6A7_9ACTN</name>
<evidence type="ECO:0000313" key="1">
    <source>
        <dbReference type="EMBL" id="SDU27342.1"/>
    </source>
</evidence>
<keyword evidence="2" id="KW-1185">Reference proteome</keyword>
<sequence length="297" mass="31663">MLAPRVVVVHRRTELEELVDRHGTRGQAEFFLRGRGRDLAAVQRPHDADAAARQQVAVSVPGDWRRGTVERADLDRFRFEDGDVVVVVGQDGLVANVAKYLAGQPVVGVNPDPERNPGVLVRHPPDRVARLLADVVAERAGVERRTMVAAKLDDGQTLLAVNEIFAGHSTHQSARYTLTAPGREPERQSSSGVIVGTGTGATGWCASLVRGRAAPPRLPSPADRTLAWFVREAWPSPSTGTSCVDGLLAAGDGLELAAETDGLVVFGDGLEADRLVLSWGQQLRVGVADATLCLVTG</sequence>
<dbReference type="Gene3D" id="3.40.50.10330">
    <property type="entry name" value="Probable inorganic polyphosphate/atp-NAD kinase, domain 1"/>
    <property type="match status" value="1"/>
</dbReference>
<dbReference type="GO" id="GO:0019674">
    <property type="term" value="P:NAD+ metabolic process"/>
    <property type="evidence" value="ECO:0007669"/>
    <property type="project" value="TreeGrafter"/>
</dbReference>
<reference evidence="2" key="1">
    <citation type="submission" date="2016-10" db="EMBL/GenBank/DDBJ databases">
        <authorList>
            <person name="Varghese N."/>
            <person name="Submissions S."/>
        </authorList>
    </citation>
    <scope>NUCLEOTIDE SEQUENCE [LARGE SCALE GENOMIC DNA]</scope>
    <source>
        <strain evidence="2">DSM 45079</strain>
    </source>
</reference>
<proteinExistence type="predicted"/>
<protein>
    <submittedName>
        <fullName evidence="1">ATP-NAD kinase</fullName>
    </submittedName>
</protein>
<keyword evidence="1" id="KW-0418">Kinase</keyword>
<dbReference type="SUPFAM" id="SSF111331">
    <property type="entry name" value="NAD kinase/diacylglycerol kinase-like"/>
    <property type="match status" value="1"/>
</dbReference>
<dbReference type="STRING" id="419479.SAMN04488563_0864"/>
<gene>
    <name evidence="1" type="ORF">SAMN04488563_0864</name>
</gene>
<dbReference type="EMBL" id="LT629791">
    <property type="protein sequence ID" value="SDU27342.1"/>
    <property type="molecule type" value="Genomic_DNA"/>
</dbReference>
<organism evidence="1 2">
    <name type="scientific">Jiangella alkaliphila</name>
    <dbReference type="NCBI Taxonomy" id="419479"/>
    <lineage>
        <taxon>Bacteria</taxon>
        <taxon>Bacillati</taxon>
        <taxon>Actinomycetota</taxon>
        <taxon>Actinomycetes</taxon>
        <taxon>Jiangellales</taxon>
        <taxon>Jiangellaceae</taxon>
        <taxon>Jiangella</taxon>
    </lineage>
</organism>
<evidence type="ECO:0000313" key="2">
    <source>
        <dbReference type="Proteomes" id="UP000182977"/>
    </source>
</evidence>
<dbReference type="PANTHER" id="PTHR13158:SF5">
    <property type="entry name" value="NAD KINASE 2, MITOCHONDRIAL"/>
    <property type="match status" value="1"/>
</dbReference>
<dbReference type="InterPro" id="IPR017438">
    <property type="entry name" value="ATP-NAD_kinase_N"/>
</dbReference>
<dbReference type="InterPro" id="IPR016064">
    <property type="entry name" value="NAD/diacylglycerol_kinase_sf"/>
</dbReference>
<dbReference type="PANTHER" id="PTHR13158">
    <property type="match status" value="1"/>
</dbReference>
<accession>A0A1H2H6A7</accession>